<sequence>MSVAPRQRPNGPSIPRDLKQVVAKVFDPMFYGKDCGSPFHTPREQADGNLSREAGAYNWAIKFNVGKNKDGSTKFRCVGLVLMEYVPCISISKLCSRDEYSEFLVLEEEEIVTSLLGQDDKSIPLDLDFRKAIMRMAIRGIVQHLHIGVEHYVISPESLFIVLNGGPLGNLEPRAVMLDYSLTQIWSKTKWAADPKEGPKHCLQLLPHPVHPLERFSAEGLEEFIGWYPLAPNEWSEERQEYSGPIVDNEGEFTQWLINEFGPLAEGQNHKGEYYSTFATLDEIESRPDTDKESRELKRSLLKWRMRETTTGRMNRRKSPAVCLEFKWINESGELIGEDDEWEDMGEDGDGHGGDVWIEEDDIYDP</sequence>
<dbReference type="Proteomes" id="UP000652219">
    <property type="component" value="Unassembled WGS sequence"/>
</dbReference>
<dbReference type="EMBL" id="WIGN01000101">
    <property type="protein sequence ID" value="KAF6809430.1"/>
    <property type="molecule type" value="Genomic_DNA"/>
</dbReference>
<evidence type="ECO:0000256" key="1">
    <source>
        <dbReference type="SAM" id="MobiDB-lite"/>
    </source>
</evidence>
<name>A0A8H6JBB3_9PEZI</name>
<gene>
    <name evidence="2" type="ORF">CSOJ01_06908</name>
</gene>
<dbReference type="AlphaFoldDB" id="A0A8H6JBB3"/>
<keyword evidence="3" id="KW-1185">Reference proteome</keyword>
<feature type="compositionally biased region" description="Acidic residues" evidence="1">
    <location>
        <begin position="357"/>
        <end position="366"/>
    </location>
</feature>
<reference evidence="2 3" key="1">
    <citation type="journal article" date="2020" name="Phytopathology">
        <title>Genome Sequence Resources of Colletotrichum truncatum, C. plurivorum, C. musicola, and C. sojae: Four Species Pathogenic to Soybean (Glycine max).</title>
        <authorList>
            <person name="Rogerio F."/>
            <person name="Boufleur T.R."/>
            <person name="Ciampi-Guillardi M."/>
            <person name="Sukno S.A."/>
            <person name="Thon M.R."/>
            <person name="Massola Junior N.S."/>
            <person name="Baroncelli R."/>
        </authorList>
    </citation>
    <scope>NUCLEOTIDE SEQUENCE [LARGE SCALE GENOMIC DNA]</scope>
    <source>
        <strain evidence="2 3">LFN0009</strain>
    </source>
</reference>
<evidence type="ECO:0000313" key="3">
    <source>
        <dbReference type="Proteomes" id="UP000652219"/>
    </source>
</evidence>
<feature type="region of interest" description="Disordered" evidence="1">
    <location>
        <begin position="337"/>
        <end position="366"/>
    </location>
</feature>
<proteinExistence type="predicted"/>
<protein>
    <submittedName>
        <fullName evidence="2">Uncharacterized protein</fullName>
    </submittedName>
</protein>
<organism evidence="2 3">
    <name type="scientific">Colletotrichum sojae</name>
    <dbReference type="NCBI Taxonomy" id="2175907"/>
    <lineage>
        <taxon>Eukaryota</taxon>
        <taxon>Fungi</taxon>
        <taxon>Dikarya</taxon>
        <taxon>Ascomycota</taxon>
        <taxon>Pezizomycotina</taxon>
        <taxon>Sordariomycetes</taxon>
        <taxon>Hypocreomycetidae</taxon>
        <taxon>Glomerellales</taxon>
        <taxon>Glomerellaceae</taxon>
        <taxon>Colletotrichum</taxon>
        <taxon>Colletotrichum orchidearum species complex</taxon>
    </lineage>
</organism>
<comment type="caution">
    <text evidence="2">The sequence shown here is derived from an EMBL/GenBank/DDBJ whole genome shotgun (WGS) entry which is preliminary data.</text>
</comment>
<accession>A0A8H6JBB3</accession>
<evidence type="ECO:0000313" key="2">
    <source>
        <dbReference type="EMBL" id="KAF6809430.1"/>
    </source>
</evidence>
<feature type="compositionally biased region" description="Acidic residues" evidence="1">
    <location>
        <begin position="337"/>
        <end position="348"/>
    </location>
</feature>